<gene>
    <name evidence="8" type="ORF">EV44_g1906</name>
</gene>
<dbReference type="Pfam" id="PF00400">
    <property type="entry name" value="WD40"/>
    <property type="match status" value="1"/>
</dbReference>
<keyword evidence="9" id="KW-1185">Reference proteome</keyword>
<dbReference type="PANTHER" id="PTHR46042:SF1">
    <property type="entry name" value="DIPHTHINE METHYLTRANSFERASE"/>
    <property type="match status" value="1"/>
</dbReference>
<dbReference type="HOGENOM" id="CLU_036100_1_0_1"/>
<protein>
    <recommendedName>
        <fullName evidence="6">methylated diphthine methylhydrolase</fullName>
        <ecNumber evidence="6">3.1.1.97</ecNumber>
    </recommendedName>
</protein>
<dbReference type="GO" id="GO:0005737">
    <property type="term" value="C:cytoplasm"/>
    <property type="evidence" value="ECO:0007669"/>
    <property type="project" value="TreeGrafter"/>
</dbReference>
<name>A0A0B1P5Z9_UNCNE</name>
<dbReference type="GO" id="GO:0061685">
    <property type="term" value="F:diphthine methylesterase activity"/>
    <property type="evidence" value="ECO:0007669"/>
    <property type="project" value="UniProtKB-EC"/>
</dbReference>
<comment type="similarity">
    <text evidence="5">Belongs to the DPH7 family.</text>
</comment>
<evidence type="ECO:0000256" key="6">
    <source>
        <dbReference type="ARBA" id="ARBA00039131"/>
    </source>
</evidence>
<dbReference type="EC" id="3.1.1.97" evidence="6"/>
<keyword evidence="4" id="KW-0378">Hydrolase</keyword>
<sequence length="441" mass="49042">MDPETNITILKSNILELPPSCIEFAPKVVDEGVEYLVVGTYHLHNEKTENLAHSLGPNQQSREGSLILFKISNKELTLIRTIPYPSAILDLHFYNGHNTLAVASSTGTISIFHLVKRAEILDLQLVATHQVAHKDILVLSLAWYPYTNALQTGFPRLLFYSLSNGHVLAAGLSGDFKSFSILNNGTPLIIHDDNAWTCTAASKILLSGGDDSMLRMARFDLHTPHDAENEFEFETILIDGSKIDPKDRSVTQSYLEGHNAGVTAIIFLPSPSTFNDDSFILTGSYDDHVRIFKSTAGLWPKMSGVRKLTELLVGGGVWRLKLMEAYPLSSETDDQAWEYIVLASCMFAGAQILKIKGSYHGSWSIQVGAEMKIHQSMCYSCDAQPQRFSSEEEQRDLSSEGPAKTWTVASSSFYDKLLVLWEWQDGSMAHWGNEGTEESKF</sequence>
<comment type="pathway">
    <text evidence="1">Protein modification; peptidyl-diphthamide biosynthesis.</text>
</comment>
<dbReference type="Gene3D" id="2.130.10.10">
    <property type="entry name" value="YVTN repeat-like/Quinoprotein amine dehydrogenase"/>
    <property type="match status" value="1"/>
</dbReference>
<evidence type="ECO:0000313" key="8">
    <source>
        <dbReference type="EMBL" id="KHJ32331.1"/>
    </source>
</evidence>
<organism evidence="8 9">
    <name type="scientific">Uncinula necator</name>
    <name type="common">Grape powdery mildew</name>
    <dbReference type="NCBI Taxonomy" id="52586"/>
    <lineage>
        <taxon>Eukaryota</taxon>
        <taxon>Fungi</taxon>
        <taxon>Dikarya</taxon>
        <taxon>Ascomycota</taxon>
        <taxon>Pezizomycotina</taxon>
        <taxon>Leotiomycetes</taxon>
        <taxon>Erysiphales</taxon>
        <taxon>Erysiphaceae</taxon>
        <taxon>Erysiphe</taxon>
    </lineage>
</organism>
<dbReference type="InterPro" id="IPR052415">
    <property type="entry name" value="Diphthine_MTase"/>
</dbReference>
<evidence type="ECO:0000256" key="7">
    <source>
        <dbReference type="ARBA" id="ARBA00047551"/>
    </source>
</evidence>
<comment type="catalytic activity">
    <reaction evidence="7">
        <text>diphthine methyl ester-[translation elongation factor 2] + H2O = diphthine-[translation elongation factor 2] + methanol + H(+)</text>
        <dbReference type="Rhea" id="RHEA:42656"/>
        <dbReference type="Rhea" id="RHEA-COMP:10172"/>
        <dbReference type="Rhea" id="RHEA-COMP:10173"/>
        <dbReference type="ChEBI" id="CHEBI:15377"/>
        <dbReference type="ChEBI" id="CHEBI:15378"/>
        <dbReference type="ChEBI" id="CHEBI:17790"/>
        <dbReference type="ChEBI" id="CHEBI:79005"/>
        <dbReference type="ChEBI" id="CHEBI:82696"/>
        <dbReference type="EC" id="3.1.1.97"/>
    </reaction>
</comment>
<evidence type="ECO:0000256" key="2">
    <source>
        <dbReference type="ARBA" id="ARBA00022574"/>
    </source>
</evidence>
<dbReference type="OMA" id="VWILASC"/>
<dbReference type="EMBL" id="JNVN01002166">
    <property type="protein sequence ID" value="KHJ32331.1"/>
    <property type="molecule type" value="Genomic_DNA"/>
</dbReference>
<dbReference type="InterPro" id="IPR036322">
    <property type="entry name" value="WD40_repeat_dom_sf"/>
</dbReference>
<dbReference type="Proteomes" id="UP000030854">
    <property type="component" value="Unassembled WGS sequence"/>
</dbReference>
<dbReference type="STRING" id="52586.A0A0B1P5Z9"/>
<dbReference type="SUPFAM" id="SSF50978">
    <property type="entry name" value="WD40 repeat-like"/>
    <property type="match status" value="1"/>
</dbReference>
<evidence type="ECO:0000256" key="3">
    <source>
        <dbReference type="ARBA" id="ARBA00022737"/>
    </source>
</evidence>
<keyword evidence="3" id="KW-0677">Repeat</keyword>
<evidence type="ECO:0000313" key="9">
    <source>
        <dbReference type="Proteomes" id="UP000030854"/>
    </source>
</evidence>
<evidence type="ECO:0000256" key="4">
    <source>
        <dbReference type="ARBA" id="ARBA00022801"/>
    </source>
</evidence>
<comment type="caution">
    <text evidence="8">The sequence shown here is derived from an EMBL/GenBank/DDBJ whole genome shotgun (WGS) entry which is preliminary data.</text>
</comment>
<dbReference type="AlphaFoldDB" id="A0A0B1P5Z9"/>
<evidence type="ECO:0000256" key="5">
    <source>
        <dbReference type="ARBA" id="ARBA00038092"/>
    </source>
</evidence>
<dbReference type="GO" id="GO:0017183">
    <property type="term" value="P:protein histidyl modification to diphthamide"/>
    <property type="evidence" value="ECO:0007669"/>
    <property type="project" value="TreeGrafter"/>
</dbReference>
<dbReference type="InterPro" id="IPR015943">
    <property type="entry name" value="WD40/YVTN_repeat-like_dom_sf"/>
</dbReference>
<keyword evidence="2" id="KW-0853">WD repeat</keyword>
<reference evidence="8 9" key="1">
    <citation type="journal article" date="2014" name="BMC Genomics">
        <title>Adaptive genomic structural variation in the grape powdery mildew pathogen, Erysiphe necator.</title>
        <authorList>
            <person name="Jones L."/>
            <person name="Riaz S."/>
            <person name="Morales-Cruz A."/>
            <person name="Amrine K.C."/>
            <person name="McGuire B."/>
            <person name="Gubler W.D."/>
            <person name="Walker M.A."/>
            <person name="Cantu D."/>
        </authorList>
    </citation>
    <scope>NUCLEOTIDE SEQUENCE [LARGE SCALE GENOMIC DNA]</scope>
    <source>
        <strain evidence="9">c</strain>
    </source>
</reference>
<evidence type="ECO:0000256" key="1">
    <source>
        <dbReference type="ARBA" id="ARBA00005156"/>
    </source>
</evidence>
<dbReference type="PANTHER" id="PTHR46042">
    <property type="entry name" value="DIPHTHINE METHYLTRANSFERASE"/>
    <property type="match status" value="1"/>
</dbReference>
<dbReference type="InterPro" id="IPR001680">
    <property type="entry name" value="WD40_rpt"/>
</dbReference>
<proteinExistence type="inferred from homology"/>
<accession>A0A0B1P5Z9</accession>
<dbReference type="SMART" id="SM00320">
    <property type="entry name" value="WD40"/>
    <property type="match status" value="3"/>
</dbReference>